<accession>A0AAV2YS56</accession>
<dbReference type="PROSITE" id="PS01186">
    <property type="entry name" value="EGF_2"/>
    <property type="match status" value="1"/>
</dbReference>
<evidence type="ECO:0000313" key="4">
    <source>
        <dbReference type="EMBL" id="DAZ96064.1"/>
    </source>
</evidence>
<dbReference type="InterPro" id="IPR052108">
    <property type="entry name" value="MEGF/SIB"/>
</dbReference>
<sequence length="534" mass="54713">MKKCPRGLAWSDKASGTNVAHASTECSNRGICDYTKGECVCFAGFTGAACQRFRCPNDCSGHGICYSLKTLASYYGTTALPSQAGTGVALAYTNWEKDSMSACFCDYGFQGAEYTIQFTEWKHFGAENNLLSHDGNPPLSSFTCDVGLVATGSSPTCVITDVVATNVIEHEFCSNRGLCDFTSGLCTCYADFKGLDCNQKSFIPDNIDVNDGMLVNPIGLTYNGNVLHLKTTKNTATDFNFMKMETGSAVILTMDGSVRGDGLTTISTGGLSITTGGATIADGQVGANTLSVTNTNAAFTAALVNLDSTRPSQWPNTDFLLINGKANGVTAFTVEASGKTTITNGGLIVNGVGGGRISSADAAAETVLVSATANSFSSDALSIQTASNTVHNLIKATGLGITLFTVANTGRTTVYHSGFEVVAGGATITAGGLYVAAMGETINSGGLVIVNGGETIQLGGLNVADGKTSVQAGGLVVNNGGATITDTTTTNAIITAKAPTAGFTFNFILAQASSVSVFTVRGDGQTTIAAGGLI</sequence>
<reference evidence="4" key="2">
    <citation type="journal article" date="2023" name="Microbiol Resour">
        <title>Decontamination and Annotation of the Draft Genome Sequence of the Oomycete Lagenidium giganteum ARSEF 373.</title>
        <authorList>
            <person name="Morgan W.R."/>
            <person name="Tartar A."/>
        </authorList>
    </citation>
    <scope>NUCLEOTIDE SEQUENCE</scope>
    <source>
        <strain evidence="4">ARSEF 373</strain>
    </source>
</reference>
<dbReference type="EMBL" id="DAKRPA010000179">
    <property type="protein sequence ID" value="DAZ96064.1"/>
    <property type="molecule type" value="Genomic_DNA"/>
</dbReference>
<keyword evidence="1 2" id="KW-1015">Disulfide bond</keyword>
<reference evidence="4" key="1">
    <citation type="submission" date="2022-11" db="EMBL/GenBank/DDBJ databases">
        <authorList>
            <person name="Morgan W.R."/>
            <person name="Tartar A."/>
        </authorList>
    </citation>
    <scope>NUCLEOTIDE SEQUENCE</scope>
    <source>
        <strain evidence="4">ARSEF 373</strain>
    </source>
</reference>
<feature type="disulfide bond" evidence="2">
    <location>
        <begin position="41"/>
        <end position="50"/>
    </location>
</feature>
<dbReference type="PANTHER" id="PTHR24035">
    <property type="entry name" value="MULTIPLE EPIDERMAL GROWTH FACTOR-LIKE DOMAINS PROTEIN"/>
    <property type="match status" value="1"/>
</dbReference>
<dbReference type="Pfam" id="PF07974">
    <property type="entry name" value="EGF_2"/>
    <property type="match status" value="1"/>
</dbReference>
<keyword evidence="5" id="KW-1185">Reference proteome</keyword>
<dbReference type="AlphaFoldDB" id="A0AAV2YS56"/>
<feature type="non-terminal residue" evidence="4">
    <location>
        <position position="534"/>
    </location>
</feature>
<dbReference type="PROSITE" id="PS00022">
    <property type="entry name" value="EGF_1"/>
    <property type="match status" value="2"/>
</dbReference>
<dbReference type="Proteomes" id="UP001146120">
    <property type="component" value="Unassembled WGS sequence"/>
</dbReference>
<organism evidence="4 5">
    <name type="scientific">Lagenidium giganteum</name>
    <dbReference type="NCBI Taxonomy" id="4803"/>
    <lineage>
        <taxon>Eukaryota</taxon>
        <taxon>Sar</taxon>
        <taxon>Stramenopiles</taxon>
        <taxon>Oomycota</taxon>
        <taxon>Peronosporomycetes</taxon>
        <taxon>Pythiales</taxon>
        <taxon>Pythiaceae</taxon>
    </lineage>
</organism>
<name>A0AAV2YS56_9STRA</name>
<protein>
    <recommendedName>
        <fullName evidence="3">EGF-like domain-containing protein</fullName>
    </recommendedName>
</protein>
<proteinExistence type="predicted"/>
<evidence type="ECO:0000256" key="1">
    <source>
        <dbReference type="ARBA" id="ARBA00023157"/>
    </source>
</evidence>
<gene>
    <name evidence="4" type="ORF">N0F65_005842</name>
</gene>
<comment type="caution">
    <text evidence="4">The sequence shown here is derived from an EMBL/GenBank/DDBJ whole genome shotgun (WGS) entry which is preliminary data.</text>
</comment>
<evidence type="ECO:0000313" key="5">
    <source>
        <dbReference type="Proteomes" id="UP001146120"/>
    </source>
</evidence>
<comment type="caution">
    <text evidence="2">Lacks conserved residue(s) required for the propagation of feature annotation.</text>
</comment>
<dbReference type="Gene3D" id="2.10.25.10">
    <property type="entry name" value="Laminin"/>
    <property type="match status" value="1"/>
</dbReference>
<dbReference type="InterPro" id="IPR013111">
    <property type="entry name" value="EGF_extracell"/>
</dbReference>
<evidence type="ECO:0000256" key="2">
    <source>
        <dbReference type="PROSITE-ProRule" id="PRU00076"/>
    </source>
</evidence>
<feature type="domain" description="EGF-like" evidence="3">
    <location>
        <begin position="18"/>
        <end position="51"/>
    </location>
</feature>
<dbReference type="PANTHER" id="PTHR24035:SF143">
    <property type="entry name" value="EGF-LIKE DOMAIN-CONTAINING PROTEIN"/>
    <property type="match status" value="1"/>
</dbReference>
<keyword evidence="2" id="KW-0245">EGF-like domain</keyword>
<dbReference type="InterPro" id="IPR000742">
    <property type="entry name" value="EGF"/>
</dbReference>
<evidence type="ECO:0000259" key="3">
    <source>
        <dbReference type="PROSITE" id="PS50026"/>
    </source>
</evidence>
<dbReference type="PROSITE" id="PS50026">
    <property type="entry name" value="EGF_3"/>
    <property type="match status" value="1"/>
</dbReference>